<evidence type="ECO:0000256" key="6">
    <source>
        <dbReference type="RuleBase" id="RU003560"/>
    </source>
</evidence>
<dbReference type="SUPFAM" id="SSF53383">
    <property type="entry name" value="PLP-dependent transferases"/>
    <property type="match status" value="1"/>
</dbReference>
<keyword evidence="5 6" id="KW-0663">Pyridoxal phosphate</keyword>
<dbReference type="FunFam" id="3.40.640.10:FF:000004">
    <property type="entry name" value="Acetylornithine aminotransferase"/>
    <property type="match status" value="1"/>
</dbReference>
<reference evidence="7" key="1">
    <citation type="journal article" date="2021" name="PeerJ">
        <title>Extensive microbial diversity within the chicken gut microbiome revealed by metagenomics and culture.</title>
        <authorList>
            <person name="Gilroy R."/>
            <person name="Ravi A."/>
            <person name="Getino M."/>
            <person name="Pursley I."/>
            <person name="Horton D.L."/>
            <person name="Alikhan N.F."/>
            <person name="Baker D."/>
            <person name="Gharbi K."/>
            <person name="Hall N."/>
            <person name="Watson M."/>
            <person name="Adriaenssens E.M."/>
            <person name="Foster-Nyarko E."/>
            <person name="Jarju S."/>
            <person name="Secka A."/>
            <person name="Antonio M."/>
            <person name="Oren A."/>
            <person name="Chaudhuri R.R."/>
            <person name="La Ragione R."/>
            <person name="Hildebrand F."/>
            <person name="Pallen M.J."/>
        </authorList>
    </citation>
    <scope>NUCLEOTIDE SEQUENCE</scope>
    <source>
        <strain evidence="7">Gambia15-2214</strain>
    </source>
</reference>
<dbReference type="GO" id="GO:0030170">
    <property type="term" value="F:pyridoxal phosphate binding"/>
    <property type="evidence" value="ECO:0007669"/>
    <property type="project" value="InterPro"/>
</dbReference>
<dbReference type="EMBL" id="JAHLFV010000028">
    <property type="protein sequence ID" value="MBU3849179.1"/>
    <property type="molecule type" value="Genomic_DNA"/>
</dbReference>
<dbReference type="Pfam" id="PF00202">
    <property type="entry name" value="Aminotran_3"/>
    <property type="match status" value="1"/>
</dbReference>
<dbReference type="GO" id="GO:0006526">
    <property type="term" value="P:L-arginine biosynthetic process"/>
    <property type="evidence" value="ECO:0007669"/>
    <property type="project" value="UniProtKB-ARBA"/>
</dbReference>
<dbReference type="InterPro" id="IPR015424">
    <property type="entry name" value="PyrdxlP-dep_Trfase"/>
</dbReference>
<dbReference type="PIRSF" id="PIRSF000521">
    <property type="entry name" value="Transaminase_4ab_Lys_Orn"/>
    <property type="match status" value="1"/>
</dbReference>
<protein>
    <submittedName>
        <fullName evidence="7">Acetylornithine/succinylornithine family transaminase</fullName>
    </submittedName>
</protein>
<dbReference type="InterPro" id="IPR015421">
    <property type="entry name" value="PyrdxlP-dep_Trfase_major"/>
</dbReference>
<evidence type="ECO:0000256" key="2">
    <source>
        <dbReference type="ARBA" id="ARBA00022576"/>
    </source>
</evidence>
<dbReference type="InterPro" id="IPR015422">
    <property type="entry name" value="PyrdxlP-dep_Trfase_small"/>
</dbReference>
<evidence type="ECO:0000256" key="5">
    <source>
        <dbReference type="ARBA" id="ARBA00022898"/>
    </source>
</evidence>
<evidence type="ECO:0000256" key="1">
    <source>
        <dbReference type="ARBA" id="ARBA00001933"/>
    </source>
</evidence>
<comment type="caution">
    <text evidence="7">The sequence shown here is derived from an EMBL/GenBank/DDBJ whole genome shotgun (WGS) entry which is preliminary data.</text>
</comment>
<dbReference type="InterPro" id="IPR004636">
    <property type="entry name" value="AcOrn/SuccOrn_fam"/>
</dbReference>
<dbReference type="AlphaFoldDB" id="A0A9E2L0N5"/>
<dbReference type="GO" id="GO:0008483">
    <property type="term" value="F:transaminase activity"/>
    <property type="evidence" value="ECO:0007669"/>
    <property type="project" value="UniProtKB-KW"/>
</dbReference>
<keyword evidence="4" id="KW-0808">Transferase</keyword>
<proteinExistence type="inferred from homology"/>
<dbReference type="InterPro" id="IPR050103">
    <property type="entry name" value="Class-III_PLP-dep_AT"/>
</dbReference>
<dbReference type="Gene3D" id="3.90.1150.10">
    <property type="entry name" value="Aspartate Aminotransferase, domain 1"/>
    <property type="match status" value="1"/>
</dbReference>
<organism evidence="7 8">
    <name type="scientific">Candidatus Treponema excrementipullorum</name>
    <dbReference type="NCBI Taxonomy" id="2838768"/>
    <lineage>
        <taxon>Bacteria</taxon>
        <taxon>Pseudomonadati</taxon>
        <taxon>Spirochaetota</taxon>
        <taxon>Spirochaetia</taxon>
        <taxon>Spirochaetales</taxon>
        <taxon>Treponemataceae</taxon>
        <taxon>Treponema</taxon>
    </lineage>
</organism>
<name>A0A9E2L0N5_9SPIR</name>
<dbReference type="NCBIfam" id="TIGR00707">
    <property type="entry name" value="argD"/>
    <property type="match status" value="1"/>
</dbReference>
<keyword evidence="3" id="KW-0028">Amino-acid biosynthesis</keyword>
<evidence type="ECO:0000256" key="3">
    <source>
        <dbReference type="ARBA" id="ARBA00022605"/>
    </source>
</evidence>
<dbReference type="Gene3D" id="3.40.640.10">
    <property type="entry name" value="Type I PLP-dependent aspartate aminotransferase-like (Major domain)"/>
    <property type="match status" value="1"/>
</dbReference>
<dbReference type="GO" id="GO:0042802">
    <property type="term" value="F:identical protein binding"/>
    <property type="evidence" value="ECO:0007669"/>
    <property type="project" value="TreeGrafter"/>
</dbReference>
<comment type="cofactor">
    <cofactor evidence="1">
        <name>pyridoxal 5'-phosphate</name>
        <dbReference type="ChEBI" id="CHEBI:597326"/>
    </cofactor>
</comment>
<keyword evidence="2" id="KW-0032">Aminotransferase</keyword>
<reference evidence="7" key="2">
    <citation type="submission" date="2021-04" db="EMBL/GenBank/DDBJ databases">
        <authorList>
            <person name="Gilroy R."/>
        </authorList>
    </citation>
    <scope>NUCLEOTIDE SEQUENCE</scope>
    <source>
        <strain evidence="7">Gambia15-2214</strain>
    </source>
</reference>
<dbReference type="NCBIfam" id="NF002325">
    <property type="entry name" value="PRK01278.1"/>
    <property type="match status" value="1"/>
</dbReference>
<dbReference type="PANTHER" id="PTHR11986:SF79">
    <property type="entry name" value="ACETYLORNITHINE AMINOTRANSFERASE, MITOCHONDRIAL"/>
    <property type="match status" value="1"/>
</dbReference>
<accession>A0A9E2L0N5</accession>
<dbReference type="Proteomes" id="UP000823914">
    <property type="component" value="Unassembled WGS sequence"/>
</dbReference>
<dbReference type="PANTHER" id="PTHR11986">
    <property type="entry name" value="AMINOTRANSFERASE CLASS III"/>
    <property type="match status" value="1"/>
</dbReference>
<dbReference type="CDD" id="cd00610">
    <property type="entry name" value="OAT_like"/>
    <property type="match status" value="1"/>
</dbReference>
<sequence>MSGVIANNFGSLPVVFDHGEGARLFDTEGKEYIDFVAGIGVNCLGHNHPDLVATIQRQAARQIHISNYYNSKEGILFAEELLNAAKMDRIYFCNSGAEANEAAIKLARKYGWLKAQQEGDACRNVIVTLEKSFHGRTLATLKATGQEKFHVPCFEPYPEGFRYVKAGDFGALKEVFDNTVCAFLLECVQGEGGVNLVDKEWALAAAKIARENGAIVICDEVQTGFGRTGSLFASEELELHPEVITVAKGIAGGIPMGACLYGGIAKDVFVAGDHQSTFGGNPLATAAGRTVLKTLLTPGFLSAVKGKGEYIRKTISDWKLPNVLNIRGKGLMIGVDVTPDSAVIQRECLNHGLCISTAGVYTLRFLPPLVITKTEIDEGLSILKSVLQ</sequence>
<evidence type="ECO:0000256" key="4">
    <source>
        <dbReference type="ARBA" id="ARBA00022679"/>
    </source>
</evidence>
<dbReference type="InterPro" id="IPR005814">
    <property type="entry name" value="Aminotrans_3"/>
</dbReference>
<evidence type="ECO:0000313" key="7">
    <source>
        <dbReference type="EMBL" id="MBU3849179.1"/>
    </source>
</evidence>
<gene>
    <name evidence="7" type="ORF">IAA16_01275</name>
</gene>
<comment type="similarity">
    <text evidence="6">Belongs to the class-III pyridoxal-phosphate-dependent aminotransferase family.</text>
</comment>
<evidence type="ECO:0000313" key="8">
    <source>
        <dbReference type="Proteomes" id="UP000823914"/>
    </source>
</evidence>